<reference evidence="1 2" key="1">
    <citation type="submission" date="2020-08" db="EMBL/GenBank/DDBJ databases">
        <title>Sequencing the genomes of 1000 actinobacteria strains.</title>
        <authorList>
            <person name="Klenk H.-P."/>
        </authorList>
    </citation>
    <scope>NUCLEOTIDE SEQUENCE [LARGE SCALE GENOMIC DNA]</scope>
    <source>
        <strain evidence="1 2">DSM 45584</strain>
    </source>
</reference>
<name>A0A840QFQ4_9PSEU</name>
<sequence>MMATILLIVLLGVAALRCAYWLIYDRPSP</sequence>
<dbReference type="AlphaFoldDB" id="A0A840QFQ4"/>
<organism evidence="1 2">
    <name type="scientific">Saccharopolyspora phatthalungensis</name>
    <dbReference type="NCBI Taxonomy" id="664693"/>
    <lineage>
        <taxon>Bacteria</taxon>
        <taxon>Bacillati</taxon>
        <taxon>Actinomycetota</taxon>
        <taxon>Actinomycetes</taxon>
        <taxon>Pseudonocardiales</taxon>
        <taxon>Pseudonocardiaceae</taxon>
        <taxon>Saccharopolyspora</taxon>
    </lineage>
</organism>
<comment type="caution">
    <text evidence="1">The sequence shown here is derived from an EMBL/GenBank/DDBJ whole genome shotgun (WGS) entry which is preliminary data.</text>
</comment>
<gene>
    <name evidence="1" type="ORF">BJ970_003477</name>
</gene>
<proteinExistence type="predicted"/>
<dbReference type="EMBL" id="JACHIW010000001">
    <property type="protein sequence ID" value="MBB5155943.1"/>
    <property type="molecule type" value="Genomic_DNA"/>
</dbReference>
<protein>
    <submittedName>
        <fullName evidence="1">Uncharacterized protein</fullName>
    </submittedName>
</protein>
<evidence type="ECO:0000313" key="1">
    <source>
        <dbReference type="EMBL" id="MBB5155943.1"/>
    </source>
</evidence>
<dbReference type="Proteomes" id="UP000584374">
    <property type="component" value="Unassembled WGS sequence"/>
</dbReference>
<keyword evidence="2" id="KW-1185">Reference proteome</keyword>
<accession>A0A840QFQ4</accession>
<evidence type="ECO:0000313" key="2">
    <source>
        <dbReference type="Proteomes" id="UP000584374"/>
    </source>
</evidence>